<dbReference type="InterPro" id="IPR019734">
    <property type="entry name" value="TPR_rpt"/>
</dbReference>
<name>A0A7Y0AVX0_9HYPH</name>
<dbReference type="Proteomes" id="UP000541470">
    <property type="component" value="Unassembled WGS sequence"/>
</dbReference>
<dbReference type="RefSeq" id="WP_169589430.1">
    <property type="nucleotide sequence ID" value="NZ_JABBGK010000001.1"/>
</dbReference>
<proteinExistence type="predicted"/>
<keyword evidence="4" id="KW-0802">TPR repeat</keyword>
<keyword evidence="2" id="KW-0677">Repeat</keyword>
<reference evidence="6 7" key="1">
    <citation type="submission" date="2020-04" db="EMBL/GenBank/DDBJ databases">
        <title>Rhizobium sp. S-51 isolated from soil.</title>
        <authorList>
            <person name="Dahal R.H."/>
        </authorList>
    </citation>
    <scope>NUCLEOTIDE SEQUENCE [LARGE SCALE GENOMIC DNA]</scope>
    <source>
        <strain evidence="6 7">S-51</strain>
    </source>
</reference>
<evidence type="ECO:0000259" key="5">
    <source>
        <dbReference type="Pfam" id="PF23914"/>
    </source>
</evidence>
<dbReference type="GO" id="GO:0030313">
    <property type="term" value="C:cell envelope"/>
    <property type="evidence" value="ECO:0007669"/>
    <property type="project" value="UniProtKB-SubCell"/>
</dbReference>
<dbReference type="EMBL" id="JABBGK010000001">
    <property type="protein sequence ID" value="NML74360.1"/>
    <property type="molecule type" value="Genomic_DNA"/>
</dbReference>
<keyword evidence="7" id="KW-1185">Reference proteome</keyword>
<dbReference type="GO" id="GO:0017004">
    <property type="term" value="P:cytochrome complex assembly"/>
    <property type="evidence" value="ECO:0007669"/>
    <property type="project" value="UniProtKB-KW"/>
</dbReference>
<dbReference type="InterPro" id="IPR056413">
    <property type="entry name" value="TPR_CcmH_CycH"/>
</dbReference>
<evidence type="ECO:0000313" key="7">
    <source>
        <dbReference type="Proteomes" id="UP000541470"/>
    </source>
</evidence>
<dbReference type="Gene3D" id="1.25.40.10">
    <property type="entry name" value="Tetratricopeptide repeat domain"/>
    <property type="match status" value="2"/>
</dbReference>
<evidence type="ECO:0000256" key="3">
    <source>
        <dbReference type="ARBA" id="ARBA00022748"/>
    </source>
</evidence>
<evidence type="ECO:0000313" key="6">
    <source>
        <dbReference type="EMBL" id="NML74360.1"/>
    </source>
</evidence>
<evidence type="ECO:0000256" key="4">
    <source>
        <dbReference type="ARBA" id="ARBA00022803"/>
    </source>
</evidence>
<dbReference type="InterPro" id="IPR011990">
    <property type="entry name" value="TPR-like_helical_dom_sf"/>
</dbReference>
<protein>
    <submittedName>
        <fullName evidence="6">C-type cytochrome biogenesis protein CcmI</fullName>
    </submittedName>
</protein>
<dbReference type="AlphaFoldDB" id="A0A7Y0AVX0"/>
<comment type="caution">
    <text evidence="6">The sequence shown here is derived from an EMBL/GenBank/DDBJ whole genome shotgun (WGS) entry which is preliminary data.</text>
</comment>
<dbReference type="PANTHER" id="PTHR47870:SF1">
    <property type="entry name" value="CYTOCHROME C-TYPE BIOGENESIS PROTEIN CCMH"/>
    <property type="match status" value="1"/>
</dbReference>
<feature type="domain" description="Cytochrome c-type biogenesis protein H TPR" evidence="5">
    <location>
        <begin position="145"/>
        <end position="260"/>
    </location>
</feature>
<organism evidence="6 7">
    <name type="scientific">Rhizobium terricola</name>
    <dbReference type="NCBI Taxonomy" id="2728849"/>
    <lineage>
        <taxon>Bacteria</taxon>
        <taxon>Pseudomonadati</taxon>
        <taxon>Pseudomonadota</taxon>
        <taxon>Alphaproteobacteria</taxon>
        <taxon>Hyphomicrobiales</taxon>
        <taxon>Rhizobiaceae</taxon>
        <taxon>Rhizobium/Agrobacterium group</taxon>
        <taxon>Rhizobium</taxon>
    </lineage>
</organism>
<keyword evidence="3" id="KW-0201">Cytochrome c-type biogenesis</keyword>
<comment type="subcellular location">
    <subcellularLocation>
        <location evidence="1">Cell envelope</location>
    </subcellularLocation>
</comment>
<evidence type="ECO:0000256" key="2">
    <source>
        <dbReference type="ARBA" id="ARBA00022737"/>
    </source>
</evidence>
<dbReference type="SMART" id="SM00028">
    <property type="entry name" value="TPR"/>
    <property type="match status" value="3"/>
</dbReference>
<dbReference type="SUPFAM" id="SSF48452">
    <property type="entry name" value="TPR-like"/>
    <property type="match status" value="1"/>
</dbReference>
<gene>
    <name evidence="6" type="primary">ccmI</name>
    <name evidence="6" type="ORF">HHL25_09525</name>
</gene>
<dbReference type="Pfam" id="PF23914">
    <property type="entry name" value="TPR_CcmH_CycH"/>
    <property type="match status" value="1"/>
</dbReference>
<dbReference type="PANTHER" id="PTHR47870">
    <property type="entry name" value="CYTOCHROME C-TYPE BIOGENESIS PROTEIN CCMH"/>
    <property type="match status" value="1"/>
</dbReference>
<dbReference type="InterPro" id="IPR051263">
    <property type="entry name" value="C-type_cytochrome_biogenesis"/>
</dbReference>
<evidence type="ECO:0000256" key="1">
    <source>
        <dbReference type="ARBA" id="ARBA00004196"/>
    </source>
</evidence>
<dbReference type="InterPro" id="IPR017560">
    <property type="entry name" value="Cyt_c_biogenesis_CcmI"/>
</dbReference>
<dbReference type="NCBIfam" id="TIGR03142">
    <property type="entry name" value="cytochro_ccmI"/>
    <property type="match status" value="1"/>
</dbReference>
<accession>A0A7Y0AVX0</accession>
<sequence length="389" mass="40675">MLFWIVSALLTVAVAIALLLPLMRGAASAPVEDLGEAAVYRDQLRELDRDKAEGLISEEDAGYARAEIGRRLLAVSGPAQNGGTSASSSGRVNTLAQAFVVVCLPVIALGLYLKVGNPEMPAAPLAERLENPGNNIELLVAKVERHLAENPNDGSGWDVLGPIYFKSARLGDAELAYRNAIRILGTSAGRMSGLGEVLVASNSGIVTDDARAAFEEVIRLEPGNARAQFYLALALEQAGKKPEALAAFEALAKASPPDAPWLTLVQEHIAANAGGAPLAGLPAPIAPNANAPGNPTSADVEAAAGMTATDRTAMIRGMVEGLDAKLKADPNNFEGWMRLVRSYAMLNEQDKAMASLKAGLAAFPADGEEGKQLIAMGRELGLPVEEALK</sequence>